<dbReference type="RefSeq" id="WP_283734363.1">
    <property type="nucleotide sequence ID" value="NZ_CP125968.1"/>
</dbReference>
<feature type="transmembrane region" description="Helical" evidence="8">
    <location>
        <begin position="6"/>
        <end position="24"/>
    </location>
</feature>
<reference evidence="9 10" key="1">
    <citation type="submission" date="2023-06" db="EMBL/GenBank/DDBJ databases">
        <title>Sporosarcina sp. nov., isolated from Korean traditional fermented seafood 'Jeotgal'.</title>
        <authorList>
            <person name="Yang A.I."/>
            <person name="Shin N.-R."/>
        </authorList>
    </citation>
    <scope>NUCLEOTIDE SEQUENCE [LARGE SCALE GENOMIC DNA]</scope>
    <source>
        <strain evidence="9 10">KCTC43456</strain>
    </source>
</reference>
<feature type="transmembrane region" description="Helical" evidence="8">
    <location>
        <begin position="163"/>
        <end position="180"/>
    </location>
</feature>
<evidence type="ECO:0000313" key="9">
    <source>
        <dbReference type="EMBL" id="MDW0117482.1"/>
    </source>
</evidence>
<comment type="similarity">
    <text evidence="2">Belongs to the auxin efflux carrier (TC 2.A.69) family.</text>
</comment>
<feature type="transmembrane region" description="Helical" evidence="8">
    <location>
        <begin position="101"/>
        <end position="123"/>
    </location>
</feature>
<dbReference type="Gene3D" id="1.20.1530.20">
    <property type="match status" value="2"/>
</dbReference>
<organism evidence="9 10">
    <name type="scientific">Sporosarcina thermotolerans</name>
    <dbReference type="NCBI Taxonomy" id="633404"/>
    <lineage>
        <taxon>Bacteria</taxon>
        <taxon>Bacillati</taxon>
        <taxon>Bacillota</taxon>
        <taxon>Bacilli</taxon>
        <taxon>Bacillales</taxon>
        <taxon>Caryophanaceae</taxon>
        <taxon>Sporosarcina</taxon>
    </lineage>
</organism>
<keyword evidence="4" id="KW-1003">Cell membrane</keyword>
<keyword evidence="7 8" id="KW-0472">Membrane</keyword>
<dbReference type="Pfam" id="PF03547">
    <property type="entry name" value="Mem_trans"/>
    <property type="match status" value="1"/>
</dbReference>
<protein>
    <submittedName>
        <fullName evidence="9">AEC family transporter</fullName>
    </submittedName>
</protein>
<accession>A0AAW9A7U6</accession>
<evidence type="ECO:0000256" key="8">
    <source>
        <dbReference type="SAM" id="Phobius"/>
    </source>
</evidence>
<evidence type="ECO:0000256" key="7">
    <source>
        <dbReference type="ARBA" id="ARBA00023136"/>
    </source>
</evidence>
<keyword evidence="10" id="KW-1185">Reference proteome</keyword>
<dbReference type="InterPro" id="IPR038770">
    <property type="entry name" value="Na+/solute_symporter_sf"/>
</dbReference>
<evidence type="ECO:0000256" key="1">
    <source>
        <dbReference type="ARBA" id="ARBA00004651"/>
    </source>
</evidence>
<dbReference type="PANTHER" id="PTHR36838">
    <property type="entry name" value="AUXIN EFFLUX CARRIER FAMILY PROTEIN"/>
    <property type="match status" value="1"/>
</dbReference>
<evidence type="ECO:0000256" key="5">
    <source>
        <dbReference type="ARBA" id="ARBA00022692"/>
    </source>
</evidence>
<sequence length="311" mass="33246">MEVTTVLSSVGMMAIIVGIGAIIGKVTRVTVESKQLLVIIILNIALPSIILNGIFSIEMNDLLLSKMLTIFIMSIIFNALGIGLGWISAVLLGFREMNAKLIAILAGLGNTGFIGIPLCATLFGPTGGLLAAIFDAGLDVIVFTLVVVLLNKNGGFTLKGLKAIINLPIIAIVVGIAIAITGYEPPLLVKNLIATFAGLAAPLAMIYIGLLIATLSKKKKAISLRFISISLLMKLLVFPLMMIIVLQVIPITEDLKLVALVQVSMPTFMLATILFARYDHDEETAVMTTVYSTMFSLITIPLIVYITTLFL</sequence>
<feature type="transmembrane region" description="Helical" evidence="8">
    <location>
        <begin position="255"/>
        <end position="276"/>
    </location>
</feature>
<feature type="transmembrane region" description="Helical" evidence="8">
    <location>
        <begin position="192"/>
        <end position="214"/>
    </location>
</feature>
<dbReference type="EMBL" id="JAUBDJ010000006">
    <property type="protein sequence ID" value="MDW0117482.1"/>
    <property type="molecule type" value="Genomic_DNA"/>
</dbReference>
<dbReference type="GO" id="GO:0005886">
    <property type="term" value="C:plasma membrane"/>
    <property type="evidence" value="ECO:0007669"/>
    <property type="project" value="UniProtKB-SubCell"/>
</dbReference>
<evidence type="ECO:0000313" key="10">
    <source>
        <dbReference type="Proteomes" id="UP001271648"/>
    </source>
</evidence>
<dbReference type="InterPro" id="IPR004776">
    <property type="entry name" value="Mem_transp_PIN-like"/>
</dbReference>
<dbReference type="PANTHER" id="PTHR36838:SF1">
    <property type="entry name" value="SLR1864 PROTEIN"/>
    <property type="match status" value="1"/>
</dbReference>
<keyword evidence="5 8" id="KW-0812">Transmembrane</keyword>
<feature type="transmembrane region" description="Helical" evidence="8">
    <location>
        <begin position="226"/>
        <end position="249"/>
    </location>
</feature>
<feature type="transmembrane region" description="Helical" evidence="8">
    <location>
        <begin position="67"/>
        <end position="94"/>
    </location>
</feature>
<evidence type="ECO:0000256" key="3">
    <source>
        <dbReference type="ARBA" id="ARBA00022448"/>
    </source>
</evidence>
<gene>
    <name evidence="9" type="ORF">QTL97_11090</name>
</gene>
<dbReference type="Proteomes" id="UP001271648">
    <property type="component" value="Unassembled WGS sequence"/>
</dbReference>
<comment type="caution">
    <text evidence="9">The sequence shown here is derived from an EMBL/GenBank/DDBJ whole genome shotgun (WGS) entry which is preliminary data.</text>
</comment>
<feature type="transmembrane region" description="Helical" evidence="8">
    <location>
        <begin position="129"/>
        <end position="151"/>
    </location>
</feature>
<evidence type="ECO:0000256" key="6">
    <source>
        <dbReference type="ARBA" id="ARBA00022989"/>
    </source>
</evidence>
<proteinExistence type="inferred from homology"/>
<comment type="subcellular location">
    <subcellularLocation>
        <location evidence="1">Cell membrane</location>
        <topology evidence="1">Multi-pass membrane protein</topology>
    </subcellularLocation>
</comment>
<dbReference type="AlphaFoldDB" id="A0AAW9A7U6"/>
<feature type="transmembrane region" description="Helical" evidence="8">
    <location>
        <begin position="288"/>
        <end position="310"/>
    </location>
</feature>
<keyword evidence="3" id="KW-0813">Transport</keyword>
<keyword evidence="6 8" id="KW-1133">Transmembrane helix</keyword>
<evidence type="ECO:0000256" key="4">
    <source>
        <dbReference type="ARBA" id="ARBA00022475"/>
    </source>
</evidence>
<evidence type="ECO:0000256" key="2">
    <source>
        <dbReference type="ARBA" id="ARBA00010145"/>
    </source>
</evidence>
<dbReference type="GO" id="GO:0055085">
    <property type="term" value="P:transmembrane transport"/>
    <property type="evidence" value="ECO:0007669"/>
    <property type="project" value="InterPro"/>
</dbReference>
<name>A0AAW9A7U6_9BACL</name>
<feature type="transmembrane region" description="Helical" evidence="8">
    <location>
        <begin position="36"/>
        <end position="55"/>
    </location>
</feature>